<feature type="region of interest" description="Disordered" evidence="1">
    <location>
        <begin position="596"/>
        <end position="627"/>
    </location>
</feature>
<evidence type="ECO:0000256" key="1">
    <source>
        <dbReference type="SAM" id="MobiDB-lite"/>
    </source>
</evidence>
<evidence type="ECO:0000313" key="2">
    <source>
        <dbReference type="EMBL" id="KAJ3551668.1"/>
    </source>
</evidence>
<reference evidence="2" key="1">
    <citation type="submission" date="2022-07" db="EMBL/GenBank/DDBJ databases">
        <title>Genome Sequence of Leucocoprinus birnbaumii.</title>
        <authorList>
            <person name="Buettner E."/>
        </authorList>
    </citation>
    <scope>NUCLEOTIDE SEQUENCE</scope>
    <source>
        <strain evidence="2">VT141</strain>
    </source>
</reference>
<evidence type="ECO:0000313" key="3">
    <source>
        <dbReference type="Proteomes" id="UP001213000"/>
    </source>
</evidence>
<sequence length="627" mass="67276">MALKGSPPKSTKSPPSPCLCSFTISPSVAMPSSSTPVTLANGREVSTAVVQAYHEVLRTWGSLQAAILLNLMQEWIRPLGVSLLDLPLPPEPSLHSAAVQIFSSLYAPTLASPPTPPSAITAGMATAPETKAAKGETGASLNDEQGDPDEDDLRQRTPKASIAKTPSTPATRPITPSSGPALHSSPAGPSNAPTPSPRFLERAQVVGRFSALNVAHPSYSAYEDEAVDVTSIAPRTSPSTPTKTLLYRAHDPNGSSRVLLPPWLTAPPFPKLRPRLTPHAPFGLERLPSGWRVPLPPDHPSTKPLVRTYLVMRPEDRASRSSFPLVPLSGPLLPCQLLLQKDRPSRHELVLLDQNVANLFGLESGKPFLELVPHLFAKPSLDDLGPAGELKCLSCIIGFSENCEAQVSVEEPTASDLARALKHSLVPGVKPCQSCASKHSAHCSQQKLAVLWGNMSEALRPPTLISNQHVLSRLSHIATEWDEVHHAKATLDRALAHYQHSVSEFADELLTADEYFANTNPDFWVDIGLTHSQESAVLMLDMARDALDGPEGMSSHDAAYRLYNVHAAAALALVDQDAESFGIALPKPLNWDDRHEPVAARFATPEPPKAKSTKKSAEGKGKAKAGN</sequence>
<proteinExistence type="predicted"/>
<gene>
    <name evidence="2" type="ORF">NP233_g13038</name>
</gene>
<protein>
    <submittedName>
        <fullName evidence="2">Uncharacterized protein</fullName>
    </submittedName>
</protein>
<name>A0AAD5VDD8_9AGAR</name>
<organism evidence="2 3">
    <name type="scientific">Leucocoprinus birnbaumii</name>
    <dbReference type="NCBI Taxonomy" id="56174"/>
    <lineage>
        <taxon>Eukaryota</taxon>
        <taxon>Fungi</taxon>
        <taxon>Dikarya</taxon>
        <taxon>Basidiomycota</taxon>
        <taxon>Agaricomycotina</taxon>
        <taxon>Agaricomycetes</taxon>
        <taxon>Agaricomycetidae</taxon>
        <taxon>Agaricales</taxon>
        <taxon>Agaricineae</taxon>
        <taxon>Agaricaceae</taxon>
        <taxon>Leucocoprinus</taxon>
    </lineage>
</organism>
<dbReference type="EMBL" id="JANIEX010002170">
    <property type="protein sequence ID" value="KAJ3551668.1"/>
    <property type="molecule type" value="Genomic_DNA"/>
</dbReference>
<accession>A0AAD5VDD8</accession>
<dbReference type="Proteomes" id="UP001213000">
    <property type="component" value="Unassembled WGS sequence"/>
</dbReference>
<feature type="region of interest" description="Disordered" evidence="1">
    <location>
        <begin position="130"/>
        <end position="197"/>
    </location>
</feature>
<feature type="compositionally biased region" description="Polar residues" evidence="1">
    <location>
        <begin position="164"/>
        <end position="178"/>
    </location>
</feature>
<dbReference type="AlphaFoldDB" id="A0AAD5VDD8"/>
<comment type="caution">
    <text evidence="2">The sequence shown here is derived from an EMBL/GenBank/DDBJ whole genome shotgun (WGS) entry which is preliminary data.</text>
</comment>
<keyword evidence="3" id="KW-1185">Reference proteome</keyword>